<evidence type="ECO:0000256" key="13">
    <source>
        <dbReference type="ARBA" id="ARBA00049244"/>
    </source>
</evidence>
<dbReference type="Gene3D" id="3.30.420.390">
    <property type="match status" value="2"/>
</dbReference>
<dbReference type="GO" id="GO:0003677">
    <property type="term" value="F:DNA binding"/>
    <property type="evidence" value="ECO:0007669"/>
    <property type="project" value="UniProtKB-KW"/>
</dbReference>
<reference evidence="18" key="1">
    <citation type="submission" date="2023-03" db="EMBL/GenBank/DDBJ databases">
        <title>Near-Complete genome sequence of Lipomyces tetrasporous NRRL Y-64009, an oleaginous yeast capable of growing on lignocellulosic hydrolysates.</title>
        <authorList>
            <consortium name="Lawrence Berkeley National Laboratory"/>
            <person name="Jagtap S.S."/>
            <person name="Liu J.-J."/>
            <person name="Walukiewicz H.E."/>
            <person name="Pangilinan J."/>
            <person name="Lipzen A."/>
            <person name="Ahrendt S."/>
            <person name="Koriabine M."/>
            <person name="Cobaugh K."/>
            <person name="Salamov A."/>
            <person name="Yoshinaga Y."/>
            <person name="Ng V."/>
            <person name="Daum C."/>
            <person name="Grigoriev I.V."/>
            <person name="Slininger P.J."/>
            <person name="Dien B.S."/>
            <person name="Jin Y.-S."/>
            <person name="Rao C.V."/>
        </authorList>
    </citation>
    <scope>NUCLEOTIDE SEQUENCE</scope>
    <source>
        <strain evidence="18">NRRL Y-64009</strain>
    </source>
</reference>
<name>A0AAD7QVK7_9ASCO</name>
<dbReference type="Gene3D" id="3.30.70.370">
    <property type="match status" value="1"/>
</dbReference>
<feature type="coiled-coil region" evidence="16">
    <location>
        <begin position="503"/>
        <end position="534"/>
    </location>
</feature>
<evidence type="ECO:0000256" key="16">
    <source>
        <dbReference type="SAM" id="Coils"/>
    </source>
</evidence>
<evidence type="ECO:0000256" key="9">
    <source>
        <dbReference type="ARBA" id="ARBA00022932"/>
    </source>
</evidence>
<dbReference type="EC" id="2.7.7.7" evidence="4"/>
<dbReference type="PRINTS" id="PR00867">
    <property type="entry name" value="DNAPOLG"/>
</dbReference>
<organism evidence="18 19">
    <name type="scientific">Lipomyces tetrasporus</name>
    <dbReference type="NCBI Taxonomy" id="54092"/>
    <lineage>
        <taxon>Eukaryota</taxon>
        <taxon>Fungi</taxon>
        <taxon>Dikarya</taxon>
        <taxon>Ascomycota</taxon>
        <taxon>Saccharomycotina</taxon>
        <taxon>Lipomycetes</taxon>
        <taxon>Lipomycetales</taxon>
        <taxon>Lipomycetaceae</taxon>
        <taxon>Lipomyces</taxon>
    </lineage>
</organism>
<dbReference type="Pfam" id="PF00476">
    <property type="entry name" value="DNA_pol_A"/>
    <property type="match status" value="1"/>
</dbReference>
<dbReference type="PANTHER" id="PTHR10267">
    <property type="entry name" value="DNA POLYMERASE SUBUNIT GAMMA-1"/>
    <property type="match status" value="1"/>
</dbReference>
<dbReference type="PROSITE" id="PS00447">
    <property type="entry name" value="DNA_POLYMERASE_A"/>
    <property type="match status" value="1"/>
</dbReference>
<comment type="catalytic activity">
    <reaction evidence="13">
        <text>DNA(n) + a 2'-deoxyribonucleoside 5'-triphosphate = DNA(n+1) + diphosphate</text>
        <dbReference type="Rhea" id="RHEA:22508"/>
        <dbReference type="Rhea" id="RHEA-COMP:17339"/>
        <dbReference type="Rhea" id="RHEA-COMP:17340"/>
        <dbReference type="ChEBI" id="CHEBI:33019"/>
        <dbReference type="ChEBI" id="CHEBI:61560"/>
        <dbReference type="ChEBI" id="CHEBI:173112"/>
        <dbReference type="EC" id="2.7.7.7"/>
    </reaction>
</comment>
<protein>
    <recommendedName>
        <fullName evidence="15">DNA polymerase gamma</fullName>
        <ecNumber evidence="4">2.7.7.7</ecNumber>
    </recommendedName>
    <alternativeName>
        <fullName evidence="12">Mitochondrial DNA polymerase catalytic subunit</fullName>
    </alternativeName>
</protein>
<dbReference type="Proteomes" id="UP001217417">
    <property type="component" value="Unassembled WGS sequence"/>
</dbReference>
<comment type="similarity">
    <text evidence="3">Belongs to the DNA polymerase type-A family.</text>
</comment>
<evidence type="ECO:0000256" key="6">
    <source>
        <dbReference type="ARBA" id="ARBA00022695"/>
    </source>
</evidence>
<comment type="caution">
    <text evidence="18">The sequence shown here is derived from an EMBL/GenBank/DDBJ whole genome shotgun (WGS) entry which is preliminary data.</text>
</comment>
<comment type="subcellular location">
    <subcellularLocation>
        <location evidence="2">Mitochondrion</location>
    </subcellularLocation>
</comment>
<keyword evidence="8" id="KW-0460">Magnesium</keyword>
<evidence type="ECO:0000256" key="8">
    <source>
        <dbReference type="ARBA" id="ARBA00022842"/>
    </source>
</evidence>
<dbReference type="Pfam" id="PF18136">
    <property type="entry name" value="DNApol_Exo"/>
    <property type="match status" value="1"/>
</dbReference>
<comment type="function">
    <text evidence="14">Involved in the replication of mitochondrial DNA.</text>
</comment>
<evidence type="ECO:0000313" key="19">
    <source>
        <dbReference type="Proteomes" id="UP001217417"/>
    </source>
</evidence>
<dbReference type="SUPFAM" id="SSF56672">
    <property type="entry name" value="DNA/RNA polymerases"/>
    <property type="match status" value="1"/>
</dbReference>
<dbReference type="FunFam" id="1.10.150.20:FF:000035">
    <property type="entry name" value="DNA polymerase gamma, mitochondrial"/>
    <property type="match status" value="1"/>
</dbReference>
<keyword evidence="11" id="KW-0496">Mitochondrion</keyword>
<proteinExistence type="inferred from homology"/>
<keyword evidence="16" id="KW-0175">Coiled coil</keyword>
<dbReference type="GO" id="GO:0008408">
    <property type="term" value="F:3'-5' exonuclease activity"/>
    <property type="evidence" value="ECO:0007669"/>
    <property type="project" value="TreeGrafter"/>
</dbReference>
<dbReference type="RefSeq" id="XP_056045733.1">
    <property type="nucleotide sequence ID" value="XM_056185612.1"/>
</dbReference>
<accession>A0AAD7QVK7</accession>
<sequence length="1150" mass="131007">MIKPSTSRRISRYLSKQCTRRHVWTDKSGSAGHRGTHDYRRYTLTNDAGQDFLQSPDISQDSFLSELAWQKRMDPLLDDFMIDRLAERIEAEEKHKKSASAPKRKRARKLKANVEIDLKSLSKAEAEEKKVPKADPTGEQRFNEVGIQQLANSLHRQLFPNGPTAPYPDLVKLSRQHLEQHELLGKQTDTQPPLTMDLPPLQGQSLDEHFHRVGMHVAEPYLNMSKEFARLNAIPPMPERWVIRSGWTKYEASKKPVKVSHPDADCLVFDTEVIYKESPFAVMATAVSKDAWYCWISPWLLEESENDRHLIPLGTHSSPKVIVGHNVGYDRVRVKEEYNFRASKAMFLDTMSLHVATNGMCSQQRPTWIKYQKRLAMIDKFIDTSTDMEMQDNLSQLKEEETGEPWLRRSAVNGLADVAKFHCNIDADKAERDYFGILDRQGIRDMIQNLINYCARDVRTTYLVYQKVLPSFLEVCPHPVSFAALRHLASVFLPVDRTWNDYVANAENKYQELLSEVETRLKALVEQAVTQRDNPEQKYKQDPWLKQLDWTIKEVRMVKPKRKGEVPRLAKNQKLPGYPEWYKTLFATADSEMNVSVRTRIAPLMFRLSWDGHPLVWTDAHGWTFRVQKDEAEQYLSKNFCKCDVSAEDKLHLQDDNDGVYFKVPHKEGPSARCASPLAKGYLQHFESGVLSSEYSYAREALEMNAACSYWISARERISSQVTVWKEDTNLGISPSSAEEKGLGMILPTIIPMGTITRRAVEATWLTASNAKKNRVGSELKAMIRAPEGYKFVGADVDSEELWIASLVGDSQFGIHGGTAIGWMTLEGTKSLGTDLHSKTASILNISRNDAKVFNYGRIYGAGLKFAIQLLRQFNPTISDADANKTATMLYESTKGAKAKRAPKKFRRGPFWFGGTESLMFNKLEEIANQEIPRTPVLGCAITEALMQTNLESSLFMTSRINWAIQSSGVDYLHLLIVAMDYLIERFKLDARLCITVHDEIRYLVKDKDRYKVAMALQISNLWTRAMFCEQLGIHDIPQSCAFFSAIDIDHVIRKEVDMPCVTPSHPTAIATGESLDITTLLSQTGAKLKTKKDVDLSHWEYTPRTPVFDQMEQHQQLLVRQLKDNAPIPSSDLSYLSAQISKDGKPTYR</sequence>
<evidence type="ECO:0000256" key="10">
    <source>
        <dbReference type="ARBA" id="ARBA00023125"/>
    </source>
</evidence>
<evidence type="ECO:0000256" key="12">
    <source>
        <dbReference type="ARBA" id="ARBA00031966"/>
    </source>
</evidence>
<dbReference type="InterPro" id="IPR047580">
    <property type="entry name" value="POLG_palm_dom"/>
</dbReference>
<dbReference type="GO" id="GO:0003887">
    <property type="term" value="F:DNA-directed DNA polymerase activity"/>
    <property type="evidence" value="ECO:0007669"/>
    <property type="project" value="UniProtKB-KW"/>
</dbReference>
<evidence type="ECO:0000256" key="1">
    <source>
        <dbReference type="ARBA" id="ARBA00001946"/>
    </source>
</evidence>
<evidence type="ECO:0000256" key="4">
    <source>
        <dbReference type="ARBA" id="ARBA00012417"/>
    </source>
</evidence>
<dbReference type="SUPFAM" id="SSF53098">
    <property type="entry name" value="Ribonuclease H-like"/>
    <property type="match status" value="1"/>
</dbReference>
<dbReference type="InterPro" id="IPR002297">
    <property type="entry name" value="DNA-dir_DNA_pol_A_mt"/>
</dbReference>
<dbReference type="GO" id="GO:0005760">
    <property type="term" value="C:gamma DNA polymerase complex"/>
    <property type="evidence" value="ECO:0007669"/>
    <property type="project" value="InterPro"/>
</dbReference>
<dbReference type="InterPro" id="IPR001098">
    <property type="entry name" value="DNA-dir_DNA_pol_A_palm_dom"/>
</dbReference>
<evidence type="ECO:0000256" key="3">
    <source>
        <dbReference type="ARBA" id="ARBA00007705"/>
    </source>
</evidence>
<keyword evidence="6" id="KW-0548">Nucleotidyltransferase</keyword>
<dbReference type="InterPro" id="IPR019760">
    <property type="entry name" value="DNA-dir_DNA_pol_A_CS"/>
</dbReference>
<dbReference type="GeneID" id="80880778"/>
<evidence type="ECO:0000256" key="14">
    <source>
        <dbReference type="ARBA" id="ARBA00057053"/>
    </source>
</evidence>
<keyword evidence="19" id="KW-1185">Reference proteome</keyword>
<dbReference type="Gene3D" id="1.10.150.20">
    <property type="entry name" value="5' to 3' exonuclease, C-terminal subdomain"/>
    <property type="match status" value="1"/>
</dbReference>
<gene>
    <name evidence="18" type="ORF">POJ06DRAFT_220692</name>
</gene>
<dbReference type="FunFam" id="3.30.420.390:FF:000003">
    <property type="entry name" value="DNA polymerase gamma, mitochondrial"/>
    <property type="match status" value="1"/>
</dbReference>
<comment type="cofactor">
    <cofactor evidence="1">
        <name>Mg(2+)</name>
        <dbReference type="ChEBI" id="CHEBI:18420"/>
    </cofactor>
</comment>
<dbReference type="InterPro" id="IPR041336">
    <property type="entry name" value="DNApol_Exo"/>
</dbReference>
<keyword evidence="7" id="KW-0235">DNA replication</keyword>
<keyword evidence="10" id="KW-0238">DNA-binding</keyword>
<evidence type="ECO:0000259" key="17">
    <source>
        <dbReference type="SMART" id="SM00482"/>
    </source>
</evidence>
<feature type="domain" description="DNA-directed DNA polymerase family A palm" evidence="17">
    <location>
        <begin position="777"/>
        <end position="1009"/>
    </location>
</feature>
<dbReference type="InterPro" id="IPR043502">
    <property type="entry name" value="DNA/RNA_pol_sf"/>
</dbReference>
<evidence type="ECO:0000256" key="2">
    <source>
        <dbReference type="ARBA" id="ARBA00004173"/>
    </source>
</evidence>
<evidence type="ECO:0000256" key="15">
    <source>
        <dbReference type="ARBA" id="ARBA00069489"/>
    </source>
</evidence>
<dbReference type="EMBL" id="JARPMG010000003">
    <property type="protein sequence ID" value="KAJ8102283.1"/>
    <property type="molecule type" value="Genomic_DNA"/>
</dbReference>
<dbReference type="InterPro" id="IPR012337">
    <property type="entry name" value="RNaseH-like_sf"/>
</dbReference>
<dbReference type="AlphaFoldDB" id="A0AAD7QVK7"/>
<keyword evidence="9" id="KW-0239">DNA-directed DNA polymerase</keyword>
<dbReference type="GO" id="GO:0006264">
    <property type="term" value="P:mitochondrial DNA replication"/>
    <property type="evidence" value="ECO:0007669"/>
    <property type="project" value="InterPro"/>
</dbReference>
<dbReference type="PANTHER" id="PTHR10267:SF0">
    <property type="entry name" value="DNA POLYMERASE SUBUNIT GAMMA-1"/>
    <property type="match status" value="1"/>
</dbReference>
<evidence type="ECO:0000256" key="5">
    <source>
        <dbReference type="ARBA" id="ARBA00022679"/>
    </source>
</evidence>
<keyword evidence="5" id="KW-0808">Transferase</keyword>
<evidence type="ECO:0000256" key="11">
    <source>
        <dbReference type="ARBA" id="ARBA00023128"/>
    </source>
</evidence>
<evidence type="ECO:0000256" key="7">
    <source>
        <dbReference type="ARBA" id="ARBA00022705"/>
    </source>
</evidence>
<dbReference type="CDD" id="cd08641">
    <property type="entry name" value="DNA_pol_gammaA"/>
    <property type="match status" value="1"/>
</dbReference>
<dbReference type="SMART" id="SM00482">
    <property type="entry name" value="POLAc"/>
    <property type="match status" value="1"/>
</dbReference>
<evidence type="ECO:0000313" key="18">
    <source>
        <dbReference type="EMBL" id="KAJ8102283.1"/>
    </source>
</evidence>